<evidence type="ECO:0000259" key="2">
    <source>
        <dbReference type="Pfam" id="PF14341"/>
    </source>
</evidence>
<gene>
    <name evidence="3" type="ORF">B5D82_00135</name>
</gene>
<dbReference type="EMBL" id="CP020465">
    <property type="protein sequence ID" value="ASP46319.1"/>
    <property type="molecule type" value="Genomic_DNA"/>
</dbReference>
<sequence>MSLEQIIIVTKTQSKLPMRLYKSEYKNRQKGSALVIAIFIIIVLSALGAALVNMLDSSQEGVAYEVLGTRAYTAAQSGLQWQLAEVFPLSSHAAICKSQADINSRTPTFLNVKGLAQCTVSVTCNDFELDSVRYYSITSTGQCNLDGEVTSRRVAVEARSL</sequence>
<evidence type="ECO:0000313" key="4">
    <source>
        <dbReference type="Proteomes" id="UP000202259"/>
    </source>
</evidence>
<feature type="transmembrane region" description="Helical" evidence="1">
    <location>
        <begin position="32"/>
        <end position="52"/>
    </location>
</feature>
<dbReference type="InterPro" id="IPR025746">
    <property type="entry name" value="PilX_N_dom"/>
</dbReference>
<evidence type="ECO:0000256" key="1">
    <source>
        <dbReference type="SAM" id="Phobius"/>
    </source>
</evidence>
<evidence type="ECO:0000313" key="3">
    <source>
        <dbReference type="EMBL" id="ASP46319.1"/>
    </source>
</evidence>
<dbReference type="Proteomes" id="UP000202259">
    <property type="component" value="Chromosome"/>
</dbReference>
<dbReference type="KEGG" id="cber:B5D82_00135"/>
<keyword evidence="1" id="KW-0812">Transmembrane</keyword>
<keyword evidence="1" id="KW-1133">Transmembrane helix</keyword>
<keyword evidence="4" id="KW-1185">Reference proteome</keyword>
<keyword evidence="1" id="KW-0472">Membrane</keyword>
<dbReference type="AlphaFoldDB" id="A0A222G3E8"/>
<protein>
    <recommendedName>
        <fullName evidence="2">Type 4 fimbrial biogenesis protein PilX N-terminal domain-containing protein</fullName>
    </recommendedName>
</protein>
<reference evidence="3 4" key="1">
    <citation type="submission" date="2017-08" db="EMBL/GenBank/DDBJ databases">
        <title>Complete genome of Colwellia sp. NB097-1, a psychrophile bacterium ioslated from Bering Sea.</title>
        <authorList>
            <person name="Chen X."/>
        </authorList>
    </citation>
    <scope>NUCLEOTIDE SEQUENCE [LARGE SCALE GENOMIC DNA]</scope>
    <source>
        <strain evidence="3 4">NB097-1</strain>
    </source>
</reference>
<feature type="domain" description="Type 4 fimbrial biogenesis protein PilX N-terminal" evidence="2">
    <location>
        <begin position="30"/>
        <end position="79"/>
    </location>
</feature>
<proteinExistence type="predicted"/>
<name>A0A222G3E8_9GAMM</name>
<organism evidence="3 4">
    <name type="scientific">Cognaticolwellia beringensis</name>
    <dbReference type="NCBI Taxonomy" id="1967665"/>
    <lineage>
        <taxon>Bacteria</taxon>
        <taxon>Pseudomonadati</taxon>
        <taxon>Pseudomonadota</taxon>
        <taxon>Gammaproteobacteria</taxon>
        <taxon>Alteromonadales</taxon>
        <taxon>Colwelliaceae</taxon>
        <taxon>Cognaticolwellia</taxon>
    </lineage>
</organism>
<accession>A0A222G3E8</accession>
<dbReference type="Pfam" id="PF14341">
    <property type="entry name" value="PilX_N"/>
    <property type="match status" value="1"/>
</dbReference>